<evidence type="ECO:0000313" key="1">
    <source>
        <dbReference type="EMBL" id="OXU17910.1"/>
    </source>
</evidence>
<organism evidence="1 2">
    <name type="scientific">Trichomalopsis sarcophagae</name>
    <dbReference type="NCBI Taxonomy" id="543379"/>
    <lineage>
        <taxon>Eukaryota</taxon>
        <taxon>Metazoa</taxon>
        <taxon>Ecdysozoa</taxon>
        <taxon>Arthropoda</taxon>
        <taxon>Hexapoda</taxon>
        <taxon>Insecta</taxon>
        <taxon>Pterygota</taxon>
        <taxon>Neoptera</taxon>
        <taxon>Endopterygota</taxon>
        <taxon>Hymenoptera</taxon>
        <taxon>Apocrita</taxon>
        <taxon>Proctotrupomorpha</taxon>
        <taxon>Chalcidoidea</taxon>
        <taxon>Pteromalidae</taxon>
        <taxon>Pteromalinae</taxon>
        <taxon>Trichomalopsis</taxon>
    </lineage>
</organism>
<name>A0A232EHQ9_9HYME</name>
<keyword evidence="2" id="KW-1185">Reference proteome</keyword>
<gene>
    <name evidence="1" type="ORF">TSAR_001476</name>
</gene>
<protein>
    <submittedName>
        <fullName evidence="1">Uncharacterized protein</fullName>
    </submittedName>
</protein>
<comment type="caution">
    <text evidence="1">The sequence shown here is derived from an EMBL/GenBank/DDBJ whole genome shotgun (WGS) entry which is preliminary data.</text>
</comment>
<accession>A0A232EHQ9</accession>
<sequence length="131" mass="15235">MDMKTTFMWSTLGIRYLGGLRRCNNRVQQPRKPPSNEFLVVMLQFSIKLSEMMFMRYALSTRYLGGRRRCHICVQRPQKPLCSKTGLISINIYGVVTKFPDALTNQMQKTALRSVLLLEKSRVRIPHLQLS</sequence>
<dbReference type="EMBL" id="NNAY01004429">
    <property type="protein sequence ID" value="OXU17910.1"/>
    <property type="molecule type" value="Genomic_DNA"/>
</dbReference>
<dbReference type="AlphaFoldDB" id="A0A232EHQ9"/>
<evidence type="ECO:0000313" key="2">
    <source>
        <dbReference type="Proteomes" id="UP000215335"/>
    </source>
</evidence>
<proteinExistence type="predicted"/>
<reference evidence="1 2" key="1">
    <citation type="journal article" date="2017" name="Curr. Biol.">
        <title>The Evolution of Venom by Co-option of Single-Copy Genes.</title>
        <authorList>
            <person name="Martinson E.O."/>
            <person name="Mrinalini"/>
            <person name="Kelkar Y.D."/>
            <person name="Chang C.H."/>
            <person name="Werren J.H."/>
        </authorList>
    </citation>
    <scope>NUCLEOTIDE SEQUENCE [LARGE SCALE GENOMIC DNA]</scope>
    <source>
        <strain evidence="1 2">Alberta</strain>
        <tissue evidence="1">Whole body</tissue>
    </source>
</reference>
<dbReference type="Proteomes" id="UP000215335">
    <property type="component" value="Unassembled WGS sequence"/>
</dbReference>